<feature type="compositionally biased region" description="Polar residues" evidence="5">
    <location>
        <begin position="42"/>
        <end position="53"/>
    </location>
</feature>
<keyword evidence="3" id="KW-0963">Cytoplasm</keyword>
<evidence type="ECO:0000313" key="9">
    <source>
        <dbReference type="Proteomes" id="UP001249851"/>
    </source>
</evidence>
<feature type="compositionally biased region" description="Basic and acidic residues" evidence="5">
    <location>
        <begin position="59"/>
        <end position="74"/>
    </location>
</feature>
<dbReference type="GO" id="GO:0006457">
    <property type="term" value="P:protein folding"/>
    <property type="evidence" value="ECO:0007669"/>
    <property type="project" value="TreeGrafter"/>
</dbReference>
<comment type="caution">
    <text evidence="8">The sequence shown here is derived from an EMBL/GenBank/DDBJ whole genome shotgun (WGS) entry which is preliminary data.</text>
</comment>
<evidence type="ECO:0000259" key="6">
    <source>
        <dbReference type="SMART" id="SM01069"/>
    </source>
</evidence>
<reference evidence="8" key="1">
    <citation type="journal article" date="2023" name="G3 (Bethesda)">
        <title>Whole genome assembly and annotation of the endangered Caribbean coral Acropora cervicornis.</title>
        <authorList>
            <person name="Selwyn J.D."/>
            <person name="Vollmer S.V."/>
        </authorList>
    </citation>
    <scope>NUCLEOTIDE SEQUENCE</scope>
    <source>
        <strain evidence="8">K2</strain>
    </source>
</reference>
<dbReference type="Gene3D" id="1.20.58.610">
    <property type="entry name" value="Cdc37, Hsp90 binding domain"/>
    <property type="match status" value="1"/>
</dbReference>
<keyword evidence="4" id="KW-0175">Coiled coil</keyword>
<dbReference type="Pfam" id="PF08565">
    <property type="entry name" value="CDC37_M"/>
    <property type="match status" value="1"/>
</dbReference>
<gene>
    <name evidence="8" type="ORF">P5673_012803</name>
</gene>
<name>A0AAD9QMD6_ACRCE</name>
<comment type="similarity">
    <text evidence="2">Belongs to the CDC37 family.</text>
</comment>
<dbReference type="Pfam" id="PF08564">
    <property type="entry name" value="CDC37_C"/>
    <property type="match status" value="1"/>
</dbReference>
<accession>A0AAD9QMD6</accession>
<dbReference type="InterPro" id="IPR004918">
    <property type="entry name" value="Cdc37"/>
</dbReference>
<protein>
    <submittedName>
        <fullName evidence="8">Hsp90 co-chaperone Cdc37</fullName>
    </submittedName>
</protein>
<keyword evidence="9" id="KW-1185">Reference proteome</keyword>
<feature type="compositionally biased region" description="Basic and acidic residues" evidence="5">
    <location>
        <begin position="7"/>
        <end position="30"/>
    </location>
</feature>
<dbReference type="InterPro" id="IPR013874">
    <property type="entry name" value="Cdc37_Hsp90-bd"/>
</dbReference>
<evidence type="ECO:0000313" key="8">
    <source>
        <dbReference type="EMBL" id="KAK2563799.1"/>
    </source>
</evidence>
<evidence type="ECO:0000256" key="4">
    <source>
        <dbReference type="SAM" id="Coils"/>
    </source>
</evidence>
<dbReference type="Proteomes" id="UP001249851">
    <property type="component" value="Unassembled WGS sequence"/>
</dbReference>
<evidence type="ECO:0000259" key="7">
    <source>
        <dbReference type="SMART" id="SM01070"/>
    </source>
</evidence>
<organism evidence="8 9">
    <name type="scientific">Acropora cervicornis</name>
    <name type="common">Staghorn coral</name>
    <dbReference type="NCBI Taxonomy" id="6130"/>
    <lineage>
        <taxon>Eukaryota</taxon>
        <taxon>Metazoa</taxon>
        <taxon>Cnidaria</taxon>
        <taxon>Anthozoa</taxon>
        <taxon>Hexacorallia</taxon>
        <taxon>Scleractinia</taxon>
        <taxon>Astrocoeniina</taxon>
        <taxon>Acroporidae</taxon>
        <taxon>Acropora</taxon>
    </lineage>
</organism>
<dbReference type="PANTHER" id="PTHR12800">
    <property type="entry name" value="CDC37-RELATED"/>
    <property type="match status" value="1"/>
</dbReference>
<feature type="compositionally biased region" description="Basic and acidic residues" evidence="5">
    <location>
        <begin position="235"/>
        <end position="247"/>
    </location>
</feature>
<dbReference type="EMBL" id="JARQWQ010000024">
    <property type="protein sequence ID" value="KAK2563799.1"/>
    <property type="molecule type" value="Genomic_DNA"/>
</dbReference>
<dbReference type="InterPro" id="IPR013873">
    <property type="entry name" value="Cdc37_C"/>
</dbReference>
<feature type="domain" description="Cdc37 C-terminal" evidence="6">
    <location>
        <begin position="162"/>
        <end position="244"/>
    </location>
</feature>
<evidence type="ECO:0000256" key="2">
    <source>
        <dbReference type="ARBA" id="ARBA00006222"/>
    </source>
</evidence>
<dbReference type="SMART" id="SM01069">
    <property type="entry name" value="CDC37_C"/>
    <property type="match status" value="1"/>
</dbReference>
<evidence type="ECO:0000256" key="5">
    <source>
        <dbReference type="SAM" id="MobiDB-lite"/>
    </source>
</evidence>
<dbReference type="GO" id="GO:0051087">
    <property type="term" value="F:protein-folding chaperone binding"/>
    <property type="evidence" value="ECO:0007669"/>
    <property type="project" value="TreeGrafter"/>
</dbReference>
<dbReference type="Gene3D" id="6.10.140.250">
    <property type="match status" value="1"/>
</dbReference>
<dbReference type="SMART" id="SM01070">
    <property type="entry name" value="CDC37_M"/>
    <property type="match status" value="1"/>
</dbReference>
<dbReference type="GO" id="GO:0050821">
    <property type="term" value="P:protein stabilization"/>
    <property type="evidence" value="ECO:0007669"/>
    <property type="project" value="TreeGrafter"/>
</dbReference>
<dbReference type="SUPFAM" id="SSF101391">
    <property type="entry name" value="Hsp90 co-chaperone CDC37"/>
    <property type="match status" value="1"/>
</dbReference>
<dbReference type="InterPro" id="IPR038189">
    <property type="entry name" value="Cdc37_Hsp90-bd_sf"/>
</dbReference>
<feature type="region of interest" description="Disordered" evidence="5">
    <location>
        <begin position="224"/>
        <end position="247"/>
    </location>
</feature>
<feature type="non-terminal residue" evidence="8">
    <location>
        <position position="1"/>
    </location>
</feature>
<evidence type="ECO:0000256" key="3">
    <source>
        <dbReference type="ARBA" id="ARBA00022490"/>
    </source>
</evidence>
<feature type="coiled-coil region" evidence="4">
    <location>
        <begin position="133"/>
        <end position="160"/>
    </location>
</feature>
<proteinExistence type="inferred from homology"/>
<sequence length="247" mass="28495">NSKNLRQVREKLKDLSPTGDSEKELKDKLQKLQKKKAPKNVDTLSQAGFTRTIINAPKKNQEDNLSEDEKAEKSKHSLMERVAHQTIIMQYMLELAKSLDTTPRATIHSFFVKMKRAKTEFKEYMEAFDDELRSFLERVKERAQARIEKAMKEAEQEEREKRLGPGGLDPVEVFESLPPDLQKCFEEKDIPMLQEVLGRMPEEEARTYLKKCVDSGLWIPNAQDAQAQAEEAEPESEHYEAVGEEAK</sequence>
<comment type="subcellular location">
    <subcellularLocation>
        <location evidence="1">Cytoplasm</location>
    </subcellularLocation>
</comment>
<dbReference type="GO" id="GO:0031072">
    <property type="term" value="F:heat shock protein binding"/>
    <property type="evidence" value="ECO:0007669"/>
    <property type="project" value="TreeGrafter"/>
</dbReference>
<evidence type="ECO:0000256" key="1">
    <source>
        <dbReference type="ARBA" id="ARBA00004496"/>
    </source>
</evidence>
<feature type="region of interest" description="Disordered" evidence="5">
    <location>
        <begin position="1"/>
        <end position="74"/>
    </location>
</feature>
<feature type="domain" description="Cdc37 Hsp90 binding" evidence="7">
    <location>
        <begin position="16"/>
        <end position="158"/>
    </location>
</feature>
<reference evidence="8" key="2">
    <citation type="journal article" date="2023" name="Science">
        <title>Genomic signatures of disease resistance in endangered staghorn corals.</title>
        <authorList>
            <person name="Vollmer S.V."/>
            <person name="Selwyn J.D."/>
            <person name="Despard B.A."/>
            <person name="Roesel C.L."/>
        </authorList>
    </citation>
    <scope>NUCLEOTIDE SEQUENCE</scope>
    <source>
        <strain evidence="8">K2</strain>
    </source>
</reference>
<dbReference type="GO" id="GO:0051082">
    <property type="term" value="F:unfolded protein binding"/>
    <property type="evidence" value="ECO:0007669"/>
    <property type="project" value="TreeGrafter"/>
</dbReference>
<dbReference type="PANTHER" id="PTHR12800:SF4">
    <property type="entry name" value="HSP90 CO-CHAPERONE CDC37"/>
    <property type="match status" value="1"/>
</dbReference>
<dbReference type="GO" id="GO:0005737">
    <property type="term" value="C:cytoplasm"/>
    <property type="evidence" value="ECO:0007669"/>
    <property type="project" value="UniProtKB-SubCell"/>
</dbReference>
<dbReference type="AlphaFoldDB" id="A0AAD9QMD6"/>